<name>A0A1Y4DHB0_9BACT</name>
<proteinExistence type="predicted"/>
<comment type="caution">
    <text evidence="2">The sequence shown here is derived from an EMBL/GenBank/DDBJ whole genome shotgun (WGS) entry which is preliminary data.</text>
</comment>
<dbReference type="Proteomes" id="UP000196368">
    <property type="component" value="Unassembled WGS sequence"/>
</dbReference>
<reference evidence="3" key="1">
    <citation type="submission" date="2017-04" db="EMBL/GenBank/DDBJ databases">
        <title>Function of individual gut microbiota members based on whole genome sequencing of pure cultures obtained from chicken caecum.</title>
        <authorList>
            <person name="Medvecky M."/>
            <person name="Cejkova D."/>
            <person name="Polansky O."/>
            <person name="Karasova D."/>
            <person name="Kubasova T."/>
            <person name="Cizek A."/>
            <person name="Rychlik I."/>
        </authorList>
    </citation>
    <scope>NUCLEOTIDE SEQUENCE [LARGE SCALE GENOMIC DNA]</scope>
    <source>
        <strain evidence="3">An273</strain>
    </source>
</reference>
<evidence type="ECO:0000256" key="1">
    <source>
        <dbReference type="SAM" id="Phobius"/>
    </source>
</evidence>
<feature type="transmembrane region" description="Helical" evidence="1">
    <location>
        <begin position="21"/>
        <end position="39"/>
    </location>
</feature>
<keyword evidence="1" id="KW-0812">Transmembrane</keyword>
<keyword evidence="1" id="KW-0472">Membrane</keyword>
<accession>A0A1Y4DHB0</accession>
<dbReference type="EMBL" id="NFJD01000002">
    <property type="protein sequence ID" value="OUO57069.1"/>
    <property type="molecule type" value="Genomic_DNA"/>
</dbReference>
<keyword evidence="1" id="KW-1133">Transmembrane helix</keyword>
<gene>
    <name evidence="2" type="ORF">B5F75_04270</name>
</gene>
<evidence type="ECO:0008006" key="4">
    <source>
        <dbReference type="Google" id="ProtNLM"/>
    </source>
</evidence>
<dbReference type="AlphaFoldDB" id="A0A1Y4DHB0"/>
<organism evidence="2 3">
    <name type="scientific">Candidatus Avelusimicrobium gallicola</name>
    <dbReference type="NCBI Taxonomy" id="2562704"/>
    <lineage>
        <taxon>Bacteria</taxon>
        <taxon>Pseudomonadati</taxon>
        <taxon>Elusimicrobiota</taxon>
        <taxon>Elusimicrobia</taxon>
        <taxon>Elusimicrobiales</taxon>
        <taxon>Elusimicrobiaceae</taxon>
        <taxon>Candidatus Avelusimicrobium</taxon>
    </lineage>
</organism>
<protein>
    <recommendedName>
        <fullName evidence="4">Class III signal peptide-containing protein</fullName>
    </recommendedName>
</protein>
<evidence type="ECO:0000313" key="3">
    <source>
        <dbReference type="Proteomes" id="UP000196368"/>
    </source>
</evidence>
<evidence type="ECO:0000313" key="2">
    <source>
        <dbReference type="EMBL" id="OUO57069.1"/>
    </source>
</evidence>
<dbReference type="OrthoDB" id="9949553at2"/>
<keyword evidence="3" id="KW-1185">Reference proteome</keyword>
<dbReference type="RefSeq" id="WP_087288282.1">
    <property type="nucleotide sequence ID" value="NZ_NFJD01000002.1"/>
</dbReference>
<sequence length="62" mass="7002">MKNGAGKKRFLNKKGQTAVEYIITAAGLFTAIISFYVLYSYMVPEQFEEGAKVILMEYDASR</sequence>